<feature type="transmembrane region" description="Helical" evidence="8">
    <location>
        <begin position="112"/>
        <end position="130"/>
    </location>
</feature>
<evidence type="ECO:0000256" key="1">
    <source>
        <dbReference type="ARBA" id="ARBA00004141"/>
    </source>
</evidence>
<dbReference type="AlphaFoldDB" id="A0A6A6PYD3"/>
<dbReference type="PROSITE" id="PS01116">
    <property type="entry name" value="XANTH_URACIL_PERMASE"/>
    <property type="match status" value="1"/>
</dbReference>
<dbReference type="InterPro" id="IPR006043">
    <property type="entry name" value="NCS2"/>
</dbReference>
<dbReference type="RefSeq" id="XP_033591574.1">
    <property type="nucleotide sequence ID" value="XM_033731865.1"/>
</dbReference>
<dbReference type="OrthoDB" id="1641903at2759"/>
<reference evidence="9" key="1">
    <citation type="journal article" date="2020" name="Stud. Mycol.">
        <title>101 Dothideomycetes genomes: a test case for predicting lifestyles and emergence of pathogens.</title>
        <authorList>
            <person name="Haridas S."/>
            <person name="Albert R."/>
            <person name="Binder M."/>
            <person name="Bloem J."/>
            <person name="Labutti K."/>
            <person name="Salamov A."/>
            <person name="Andreopoulos B."/>
            <person name="Baker S."/>
            <person name="Barry K."/>
            <person name="Bills G."/>
            <person name="Bluhm B."/>
            <person name="Cannon C."/>
            <person name="Castanera R."/>
            <person name="Culley D."/>
            <person name="Daum C."/>
            <person name="Ezra D."/>
            <person name="Gonzalez J."/>
            <person name="Henrissat B."/>
            <person name="Kuo A."/>
            <person name="Liang C."/>
            <person name="Lipzen A."/>
            <person name="Lutzoni F."/>
            <person name="Magnuson J."/>
            <person name="Mondo S."/>
            <person name="Nolan M."/>
            <person name="Ohm R."/>
            <person name="Pangilinan J."/>
            <person name="Park H.-J."/>
            <person name="Ramirez L."/>
            <person name="Alfaro M."/>
            <person name="Sun H."/>
            <person name="Tritt A."/>
            <person name="Yoshinaga Y."/>
            <person name="Zwiers L.-H."/>
            <person name="Turgeon B."/>
            <person name="Goodwin S."/>
            <person name="Spatafora J."/>
            <person name="Crous P."/>
            <person name="Grigoriev I."/>
        </authorList>
    </citation>
    <scope>NUCLEOTIDE SEQUENCE</scope>
    <source>
        <strain evidence="9">CBS 113389</strain>
    </source>
</reference>
<keyword evidence="4 8" id="KW-0812">Transmembrane</keyword>
<feature type="transmembrane region" description="Helical" evidence="8">
    <location>
        <begin position="77"/>
        <end position="106"/>
    </location>
</feature>
<feature type="transmembrane region" description="Helical" evidence="8">
    <location>
        <begin position="142"/>
        <end position="170"/>
    </location>
</feature>
<evidence type="ECO:0000256" key="7">
    <source>
        <dbReference type="SAM" id="MobiDB-lite"/>
    </source>
</evidence>
<feature type="transmembrane region" description="Helical" evidence="8">
    <location>
        <begin position="222"/>
        <end position="240"/>
    </location>
</feature>
<evidence type="ECO:0000256" key="6">
    <source>
        <dbReference type="ARBA" id="ARBA00023136"/>
    </source>
</evidence>
<feature type="transmembrane region" description="Helical" evidence="8">
    <location>
        <begin position="190"/>
        <end position="210"/>
    </location>
</feature>
<evidence type="ECO:0000256" key="4">
    <source>
        <dbReference type="ARBA" id="ARBA00022692"/>
    </source>
</evidence>
<name>A0A6A6PYD3_9PEZI</name>
<evidence type="ECO:0000256" key="2">
    <source>
        <dbReference type="ARBA" id="ARBA00008821"/>
    </source>
</evidence>
<dbReference type="PANTHER" id="PTHR42810:SF2">
    <property type="entry name" value="PURINE PERMEASE C1399.01C-RELATED"/>
    <property type="match status" value="1"/>
</dbReference>
<organism evidence="9 10">
    <name type="scientific">Neohortaea acidophila</name>
    <dbReference type="NCBI Taxonomy" id="245834"/>
    <lineage>
        <taxon>Eukaryota</taxon>
        <taxon>Fungi</taxon>
        <taxon>Dikarya</taxon>
        <taxon>Ascomycota</taxon>
        <taxon>Pezizomycotina</taxon>
        <taxon>Dothideomycetes</taxon>
        <taxon>Dothideomycetidae</taxon>
        <taxon>Mycosphaerellales</taxon>
        <taxon>Teratosphaeriaceae</taxon>
        <taxon>Neohortaea</taxon>
    </lineage>
</organism>
<dbReference type="NCBIfam" id="TIGR00801">
    <property type="entry name" value="ncs2"/>
    <property type="match status" value="1"/>
</dbReference>
<comment type="similarity">
    <text evidence="2">Belongs to the nucleobase:cation symporter-2 (NCS2) (TC 2.A.40) family.</text>
</comment>
<feature type="transmembrane region" description="Helical" evidence="8">
    <location>
        <begin position="273"/>
        <end position="292"/>
    </location>
</feature>
<feature type="transmembrane region" description="Helical" evidence="8">
    <location>
        <begin position="490"/>
        <end position="512"/>
    </location>
</feature>
<keyword evidence="10" id="KW-1185">Reference proteome</keyword>
<feature type="transmembrane region" description="Helical" evidence="8">
    <location>
        <begin position="304"/>
        <end position="323"/>
    </location>
</feature>
<feature type="transmembrane region" description="Helical" evidence="8">
    <location>
        <begin position="524"/>
        <end position="550"/>
    </location>
</feature>
<feature type="transmembrane region" description="Helical" evidence="8">
    <location>
        <begin position="430"/>
        <end position="452"/>
    </location>
</feature>
<protein>
    <submittedName>
        <fullName evidence="9">Permease family-domain-containing protein</fullName>
    </submittedName>
</protein>
<dbReference type="EMBL" id="MU001633">
    <property type="protein sequence ID" value="KAF2485005.1"/>
    <property type="molecule type" value="Genomic_DNA"/>
</dbReference>
<dbReference type="PANTHER" id="PTHR42810">
    <property type="entry name" value="PURINE PERMEASE C1399.01C-RELATED"/>
    <property type="match status" value="1"/>
</dbReference>
<evidence type="ECO:0000313" key="9">
    <source>
        <dbReference type="EMBL" id="KAF2485005.1"/>
    </source>
</evidence>
<keyword evidence="3" id="KW-0813">Transport</keyword>
<accession>A0A6A6PYD3</accession>
<evidence type="ECO:0000256" key="8">
    <source>
        <dbReference type="SAM" id="Phobius"/>
    </source>
</evidence>
<dbReference type="InterPro" id="IPR006042">
    <property type="entry name" value="Xan_ur_permease"/>
</dbReference>
<evidence type="ECO:0000256" key="5">
    <source>
        <dbReference type="ARBA" id="ARBA00022989"/>
    </source>
</evidence>
<sequence>MSTSTDVKDDSPDRIGPDHSPKKTWKDKGRRIARAFTTKDGLVGNYDYAFLFTPNIPFMKHERRAAPFFGLNDSMPVLLALLLGFQHALAMLAGIVTPPIILAGAANLTGDLQTYLVSTSLIVCGVLSAIQITRFHIIGTPYYVGTGLISVVGTSFAIIPVATGALAQMYSTGYCPSAADGTKLPCPQGYGAIIGTSCCCALFEVALSFAPTKVLKKIFPPIVTGPTVLLIGVSLISSGLKDWAGGSGTCSELLTTGPYRLCPFVGAPRAAPWGSAQFLGLGFLVFFTIILVERFGAPIMKSCAVALGLLMGCIVAAACGYFDKSGIDSAPGGSFIWVHTFPLSVYGPIVLPLLAVYTVLPMEAIGDITATCDVSRLEVDGPLFDSRIQGGVLADGLNGILAGLATITPMSTFAQNNGVIALTRCANRKAGYCCCLWLLLMGIVAKFAAALVAIPSPVLGGMTTFLFAAVAVSGIRIIGTVPFTRRTRFILTAALAPGFGATLVPNWFSFVFTYNGNNHALQGFFNAIVLVMETGFAVTGILSLLLNLFLAEEIEDEAIPEYTGNEIDAPGDREEWDRIEKHTVQQEGEGEKAVKEA</sequence>
<proteinExistence type="inferred from homology"/>
<dbReference type="Proteomes" id="UP000799767">
    <property type="component" value="Unassembled WGS sequence"/>
</dbReference>
<dbReference type="GeneID" id="54472867"/>
<evidence type="ECO:0000256" key="3">
    <source>
        <dbReference type="ARBA" id="ARBA00022448"/>
    </source>
</evidence>
<gene>
    <name evidence="9" type="ORF">BDY17DRAFT_262667</name>
</gene>
<feature type="region of interest" description="Disordered" evidence="7">
    <location>
        <begin position="1"/>
        <end position="25"/>
    </location>
</feature>
<dbReference type="Pfam" id="PF00860">
    <property type="entry name" value="Xan_ur_permease"/>
    <property type="match status" value="1"/>
</dbReference>
<keyword evidence="5 8" id="KW-1133">Transmembrane helix</keyword>
<dbReference type="GO" id="GO:0000324">
    <property type="term" value="C:fungal-type vacuole"/>
    <property type="evidence" value="ECO:0007669"/>
    <property type="project" value="TreeGrafter"/>
</dbReference>
<evidence type="ECO:0000313" key="10">
    <source>
        <dbReference type="Proteomes" id="UP000799767"/>
    </source>
</evidence>
<keyword evidence="6 8" id="KW-0472">Membrane</keyword>
<dbReference type="GO" id="GO:0042907">
    <property type="term" value="F:xanthine transmembrane transporter activity"/>
    <property type="evidence" value="ECO:0007669"/>
    <property type="project" value="TreeGrafter"/>
</dbReference>
<feature type="transmembrane region" description="Helical" evidence="8">
    <location>
        <begin position="335"/>
        <end position="360"/>
    </location>
</feature>
<comment type="subcellular location">
    <subcellularLocation>
        <location evidence="1">Membrane</location>
        <topology evidence="1">Multi-pass membrane protein</topology>
    </subcellularLocation>
</comment>
<dbReference type="GO" id="GO:0005886">
    <property type="term" value="C:plasma membrane"/>
    <property type="evidence" value="ECO:0007669"/>
    <property type="project" value="TreeGrafter"/>
</dbReference>
<feature type="transmembrane region" description="Helical" evidence="8">
    <location>
        <begin position="458"/>
        <end position="478"/>
    </location>
</feature>